<feature type="compositionally biased region" description="Polar residues" evidence="8">
    <location>
        <begin position="692"/>
        <end position="701"/>
    </location>
</feature>
<keyword evidence="6" id="KW-0325">Glycoprotein</keyword>
<evidence type="ECO:0000256" key="6">
    <source>
        <dbReference type="ARBA" id="ARBA00023180"/>
    </source>
</evidence>
<keyword evidence="11" id="KW-1185">Reference proteome</keyword>
<keyword evidence="7" id="KW-0175">Coiled coil</keyword>
<dbReference type="InterPro" id="IPR012334">
    <property type="entry name" value="Pectin_lyas_fold"/>
</dbReference>
<dbReference type="PROSITE" id="PS51257">
    <property type="entry name" value="PROKAR_LIPOPROTEIN"/>
    <property type="match status" value="1"/>
</dbReference>
<evidence type="ECO:0000256" key="8">
    <source>
        <dbReference type="SAM" id="MobiDB-lite"/>
    </source>
</evidence>
<dbReference type="InterPro" id="IPR011050">
    <property type="entry name" value="Pectin_lyase_fold/virulence"/>
</dbReference>
<dbReference type="InterPro" id="IPR052063">
    <property type="entry name" value="Polysaccharide_Lyase_1"/>
</dbReference>
<reference evidence="10" key="1">
    <citation type="submission" date="2022-06" db="EMBL/GenBank/DDBJ databases">
        <title>Gramella sediminis sp. nov., isolated from deep-sea sediment of the Indian Ocean.</title>
        <authorList>
            <person name="Yang L."/>
        </authorList>
    </citation>
    <scope>NUCLEOTIDE SEQUENCE</scope>
    <source>
        <strain evidence="10">HMD3159</strain>
    </source>
</reference>
<evidence type="ECO:0000256" key="5">
    <source>
        <dbReference type="ARBA" id="ARBA00022837"/>
    </source>
</evidence>
<gene>
    <name evidence="10" type="ORF">NE848_03805</name>
</gene>
<evidence type="ECO:0000313" key="10">
    <source>
        <dbReference type="EMBL" id="MCM8568487.1"/>
    </source>
</evidence>
<keyword evidence="5" id="KW-0106">Calcium</keyword>
<sequence>MKLFRVFIGAFFALVVTACGAQKDFDPEYVKVTNDRAQKIVDEMDLESAEKEREVRDLIAGQYRNLSWIQDGRDAQIEKIKNSELAEAEKEEKIAELKEEAEEEIASLHKSYVKDLNKELTQEQVAQVKDGMTYSVVPKTYAAFLDMLPQLTEEEKEFIYNNLVEAREHAMDAGSSHKKHWWFGKYKGRINNYLSERGYDLAKAGEEWQKRIKERDAQEAGKQPPHPPRLPEEVIPAFPGAWGGGMFTSGGRGGKVLAVTNLNDSGPGSLRAALEAKGPRIVVFRVAGTIKIDGDLNIDDPDITIAGQSAPGDGICVAGTLNINTHNVIIRHLRVRRGVASGGQGDDNIGGNPDHHIIIDHCSTSWGMDENISLYRHMRASADGTTRIKDPSEYITIQWTISSEALDAKGHAFGGTWGGNPSTFHHNLFASNTARNPSIGMSGAFDFRYNVVFNWQHRTTDGGDETSMVNLINNYYKPGPATNDNMRSILARIDKRHMYSPGSAWAEGNWYEEAPDRPGKWYIAGNVMHDNEMVTNNNWEGVRGLDENSPNVDKLKELARVNTPFVGWPVAPHQTAEAAYESVLEKAGATLPKRDAVDARVTEMVRSGKPMTETGIIKDVDEVGGYPTLTFNPEEVPVDTDGDGMPDEWEKKHSLNPKDSNDGSKDTDGDGYTNIEEFLNGTDPQEKINYRNLGNNIDTIS</sequence>
<feature type="chain" id="PRO_5047214686" evidence="9">
    <location>
        <begin position="22"/>
        <end position="701"/>
    </location>
</feature>
<dbReference type="Gene3D" id="2.160.20.10">
    <property type="entry name" value="Single-stranded right-handed beta-helix, Pectin lyase-like"/>
    <property type="match status" value="1"/>
</dbReference>
<dbReference type="SUPFAM" id="SSF51126">
    <property type="entry name" value="Pectin lyase-like"/>
    <property type="match status" value="1"/>
</dbReference>
<accession>A0ABT0YYE8</accession>
<feature type="coiled-coil region" evidence="7">
    <location>
        <begin position="80"/>
        <end position="111"/>
    </location>
</feature>
<evidence type="ECO:0000313" key="11">
    <source>
        <dbReference type="Proteomes" id="UP001155077"/>
    </source>
</evidence>
<dbReference type="Pfam" id="PF12875">
    <property type="entry name" value="DUF3826"/>
    <property type="match status" value="1"/>
</dbReference>
<dbReference type="InterPro" id="IPR059100">
    <property type="entry name" value="TSP3_bac"/>
</dbReference>
<keyword evidence="4 9" id="KW-0732">Signal</keyword>
<feature type="region of interest" description="Disordered" evidence="8">
    <location>
        <begin position="628"/>
        <end position="701"/>
    </location>
</feature>
<dbReference type="Pfam" id="PF18884">
    <property type="entry name" value="TSP3_bac"/>
    <property type="match status" value="2"/>
</dbReference>
<dbReference type="Proteomes" id="UP001155077">
    <property type="component" value="Unassembled WGS sequence"/>
</dbReference>
<dbReference type="EMBL" id="JAMSCK010000001">
    <property type="protein sequence ID" value="MCM8568487.1"/>
    <property type="molecule type" value="Genomic_DNA"/>
</dbReference>
<evidence type="ECO:0000256" key="1">
    <source>
        <dbReference type="ARBA" id="ARBA00004613"/>
    </source>
</evidence>
<evidence type="ECO:0000256" key="3">
    <source>
        <dbReference type="ARBA" id="ARBA00022723"/>
    </source>
</evidence>
<evidence type="ECO:0000256" key="9">
    <source>
        <dbReference type="SAM" id="SignalP"/>
    </source>
</evidence>
<keyword evidence="3" id="KW-0479">Metal-binding</keyword>
<name>A0ABT0YYE8_9FLAO</name>
<feature type="compositionally biased region" description="Acidic residues" evidence="8">
    <location>
        <begin position="636"/>
        <end position="647"/>
    </location>
</feature>
<organism evidence="10 11">
    <name type="scientific">Gramella jeungdoensis</name>
    <dbReference type="NCBI Taxonomy" id="708091"/>
    <lineage>
        <taxon>Bacteria</taxon>
        <taxon>Pseudomonadati</taxon>
        <taxon>Bacteroidota</taxon>
        <taxon>Flavobacteriia</taxon>
        <taxon>Flavobacteriales</taxon>
        <taxon>Flavobacteriaceae</taxon>
        <taxon>Christiangramia</taxon>
    </lineage>
</organism>
<evidence type="ECO:0000256" key="7">
    <source>
        <dbReference type="SAM" id="Coils"/>
    </source>
</evidence>
<evidence type="ECO:0000256" key="4">
    <source>
        <dbReference type="ARBA" id="ARBA00022729"/>
    </source>
</evidence>
<comment type="caution">
    <text evidence="10">The sequence shown here is derived from an EMBL/GenBank/DDBJ whole genome shotgun (WGS) entry which is preliminary data.</text>
</comment>
<keyword evidence="2" id="KW-0964">Secreted</keyword>
<dbReference type="RefSeq" id="WP_252110881.1">
    <property type="nucleotide sequence ID" value="NZ_JAMSCK010000001.1"/>
</dbReference>
<dbReference type="PANTHER" id="PTHR42970">
    <property type="entry name" value="PECTATE LYASE C-RELATED"/>
    <property type="match status" value="1"/>
</dbReference>
<feature type="compositionally biased region" description="Basic and acidic residues" evidence="8">
    <location>
        <begin position="659"/>
        <end position="668"/>
    </location>
</feature>
<feature type="signal peptide" evidence="9">
    <location>
        <begin position="1"/>
        <end position="21"/>
    </location>
</feature>
<comment type="subcellular location">
    <subcellularLocation>
        <location evidence="1">Secreted</location>
    </subcellularLocation>
</comment>
<protein>
    <submittedName>
        <fullName evidence="10">DUF3826 domain-containing protein</fullName>
    </submittedName>
</protein>
<dbReference type="InterPro" id="IPR024284">
    <property type="entry name" value="DUF3826"/>
</dbReference>
<dbReference type="PANTHER" id="PTHR42970:SF1">
    <property type="entry name" value="PECTATE LYASE C-RELATED"/>
    <property type="match status" value="1"/>
</dbReference>
<proteinExistence type="predicted"/>
<evidence type="ECO:0000256" key="2">
    <source>
        <dbReference type="ARBA" id="ARBA00022525"/>
    </source>
</evidence>